<gene>
    <name evidence="5" type="ORF">ILUMI_00059</name>
</gene>
<accession>A0A8K0GNG8</accession>
<feature type="compositionally biased region" description="Polar residues" evidence="4">
    <location>
        <begin position="440"/>
        <end position="452"/>
    </location>
</feature>
<evidence type="ECO:0000256" key="3">
    <source>
        <dbReference type="PROSITE-ProRule" id="PRU00087"/>
    </source>
</evidence>
<proteinExistence type="inferred from homology"/>
<protein>
    <submittedName>
        <fullName evidence="5">Uncharacterized protein</fullName>
    </submittedName>
</protein>
<keyword evidence="2" id="KW-0677">Repeat</keyword>
<evidence type="ECO:0000256" key="1">
    <source>
        <dbReference type="ARBA" id="ARBA00009238"/>
    </source>
</evidence>
<dbReference type="InterPro" id="IPR001298">
    <property type="entry name" value="Filamin/ABP280_rpt"/>
</dbReference>
<reference evidence="5" key="1">
    <citation type="submission" date="2019-08" db="EMBL/GenBank/DDBJ databases">
        <title>The genome of the North American firefly Photinus pyralis.</title>
        <authorList>
            <consortium name="Photinus pyralis genome working group"/>
            <person name="Fallon T.R."/>
            <person name="Sander Lower S.E."/>
            <person name="Weng J.-K."/>
        </authorList>
    </citation>
    <scope>NUCLEOTIDE SEQUENCE</scope>
    <source>
        <strain evidence="5">TRF0915ILg1</strain>
        <tissue evidence="5">Whole body</tissue>
    </source>
</reference>
<dbReference type="Proteomes" id="UP000801492">
    <property type="component" value="Unassembled WGS sequence"/>
</dbReference>
<dbReference type="Gene3D" id="2.60.40.10">
    <property type="entry name" value="Immunoglobulins"/>
    <property type="match status" value="3"/>
</dbReference>
<dbReference type="PROSITE" id="PS50194">
    <property type="entry name" value="FILAMIN_REPEAT"/>
    <property type="match status" value="3"/>
</dbReference>
<dbReference type="PANTHER" id="PTHR38537:SF8">
    <property type="entry name" value="FILAMIN-A"/>
    <property type="match status" value="1"/>
</dbReference>
<feature type="compositionally biased region" description="Polar residues" evidence="4">
    <location>
        <begin position="334"/>
        <end position="365"/>
    </location>
</feature>
<feature type="region of interest" description="Disordered" evidence="4">
    <location>
        <begin position="327"/>
        <end position="391"/>
    </location>
</feature>
<comment type="caution">
    <text evidence="5">The sequence shown here is derived from an EMBL/GenBank/DDBJ whole genome shotgun (WGS) entry which is preliminary data.</text>
</comment>
<dbReference type="EMBL" id="VTPC01000017">
    <property type="protein sequence ID" value="KAF2906121.1"/>
    <property type="molecule type" value="Genomic_DNA"/>
</dbReference>
<dbReference type="InterPro" id="IPR044801">
    <property type="entry name" value="Filamin"/>
</dbReference>
<evidence type="ECO:0000256" key="2">
    <source>
        <dbReference type="ARBA" id="ARBA00022737"/>
    </source>
</evidence>
<dbReference type="PANTHER" id="PTHR38537">
    <property type="entry name" value="JITTERBUG, ISOFORM N"/>
    <property type="match status" value="1"/>
</dbReference>
<sequence>MADTHVEHLGVMAYAAHYQWIPERPPLYDLINVRLDSTSGRVGEPTHFQITILDSSLSYRHLSAEVRTPDNKLYAIRNLKQGHGSYIPQRVGMHEIIVYYESQEVSSKHYFRALPPLVEVAPPGMAPCALGSLVQVLVNATGYTFNFLREDIRVTAYSPHGRPLNCPLQTVDGTNSATFKPDEPGEWRIEITYQGRQIQMVRPSPFSLFLSCFEFNRLTFFNISQQGGPFTCSVFDPNGVQVSGLEGALPLVPHIIDVDCNAVGVPGEVYADIVHDKRSIHCRIEKADNTGFMYRVHFTAKSAGKHRVYIYFNGYDVKGSPFMMRVGTQRRSKSSNSSPNTTYRQSPTSSSRLNTPSPINHMTHLNSSYNNKNSSYSKYRENASPSFGSNTHKYAQDYHKLTVSENRLSGSSPSFDDRLRPSSPGPIPRISSPSLAPRAQSPSYNRSQSPDYISSKRLNERRYETASPNFSKKTEFESNYNNKMSALRVSDSHSPNFVERVSPSPGYTSTSRYDKKVTESRTYNTSSYDQTDAGVDTTPIIKVSGVNDRASARRDSWDAIAKTRNILSHRSLESVANLTNAQLDKEIQQRKIEENGRSAQYEQNYSSQTYAQNYSQNYSSNSQNYTVGERVYDSGQRISSKGGGAAAIKVQPVPDGVLGQPVEFESRY</sequence>
<feature type="repeat" description="Filamin" evidence="3">
    <location>
        <begin position="118"/>
        <end position="210"/>
    </location>
</feature>
<comment type="similarity">
    <text evidence="1">Belongs to the filamin family.</text>
</comment>
<feature type="compositionally biased region" description="Low complexity" evidence="4">
    <location>
        <begin position="366"/>
        <end position="377"/>
    </location>
</feature>
<evidence type="ECO:0000256" key="4">
    <source>
        <dbReference type="SAM" id="MobiDB-lite"/>
    </source>
</evidence>
<feature type="repeat" description="Filamin" evidence="3">
    <location>
        <begin position="35"/>
        <end position="114"/>
    </location>
</feature>
<dbReference type="GO" id="GO:0030036">
    <property type="term" value="P:actin cytoskeleton organization"/>
    <property type="evidence" value="ECO:0007669"/>
    <property type="project" value="InterPro"/>
</dbReference>
<dbReference type="GO" id="GO:0051015">
    <property type="term" value="F:actin filament binding"/>
    <property type="evidence" value="ECO:0007669"/>
    <property type="project" value="InterPro"/>
</dbReference>
<feature type="repeat" description="Filamin" evidence="3">
    <location>
        <begin position="232"/>
        <end position="326"/>
    </location>
</feature>
<feature type="region of interest" description="Disordered" evidence="4">
    <location>
        <begin position="405"/>
        <end position="466"/>
    </location>
</feature>
<feature type="compositionally biased region" description="Polar residues" evidence="4">
    <location>
        <begin position="405"/>
        <end position="414"/>
    </location>
</feature>
<organism evidence="5 6">
    <name type="scientific">Ignelater luminosus</name>
    <name type="common">Cucubano</name>
    <name type="synonym">Pyrophorus luminosus</name>
    <dbReference type="NCBI Taxonomy" id="2038154"/>
    <lineage>
        <taxon>Eukaryota</taxon>
        <taxon>Metazoa</taxon>
        <taxon>Ecdysozoa</taxon>
        <taxon>Arthropoda</taxon>
        <taxon>Hexapoda</taxon>
        <taxon>Insecta</taxon>
        <taxon>Pterygota</taxon>
        <taxon>Neoptera</taxon>
        <taxon>Endopterygota</taxon>
        <taxon>Coleoptera</taxon>
        <taxon>Polyphaga</taxon>
        <taxon>Elateriformia</taxon>
        <taxon>Elateroidea</taxon>
        <taxon>Elateridae</taxon>
        <taxon>Agrypninae</taxon>
        <taxon>Pyrophorini</taxon>
        <taxon>Ignelater</taxon>
    </lineage>
</organism>
<dbReference type="SMART" id="SM00557">
    <property type="entry name" value="IG_FLMN"/>
    <property type="match status" value="1"/>
</dbReference>
<dbReference type="SUPFAM" id="SSF81296">
    <property type="entry name" value="E set domains"/>
    <property type="match status" value="3"/>
</dbReference>
<name>A0A8K0GNG8_IGNLU</name>
<dbReference type="InterPro" id="IPR017868">
    <property type="entry name" value="Filamin/ABP280_repeat-like"/>
</dbReference>
<dbReference type="AlphaFoldDB" id="A0A8K0GNG8"/>
<dbReference type="InterPro" id="IPR013783">
    <property type="entry name" value="Ig-like_fold"/>
</dbReference>
<keyword evidence="6" id="KW-1185">Reference proteome</keyword>
<dbReference type="OrthoDB" id="18740at2759"/>
<evidence type="ECO:0000313" key="5">
    <source>
        <dbReference type="EMBL" id="KAF2906121.1"/>
    </source>
</evidence>
<dbReference type="Pfam" id="PF00630">
    <property type="entry name" value="Filamin"/>
    <property type="match status" value="1"/>
</dbReference>
<evidence type="ECO:0000313" key="6">
    <source>
        <dbReference type="Proteomes" id="UP000801492"/>
    </source>
</evidence>
<dbReference type="InterPro" id="IPR014756">
    <property type="entry name" value="Ig_E-set"/>
</dbReference>